<dbReference type="EMBL" id="DSQF01000022">
    <property type="protein sequence ID" value="HGZ43997.1"/>
    <property type="molecule type" value="Genomic_DNA"/>
</dbReference>
<evidence type="ECO:0000313" key="2">
    <source>
        <dbReference type="EMBL" id="HGZ43997.1"/>
    </source>
</evidence>
<gene>
    <name evidence="2" type="ORF">ENR23_11365</name>
</gene>
<dbReference type="PANTHER" id="PTHR47738">
    <property type="entry name" value="PTS SYSTEM FRUCTOSE-LIKE EIIA COMPONENT-RELATED"/>
    <property type="match status" value="1"/>
</dbReference>
<accession>A0A832I2Z2</accession>
<dbReference type="CDD" id="cd00211">
    <property type="entry name" value="PTS_IIA_fru"/>
    <property type="match status" value="1"/>
</dbReference>
<reference evidence="2" key="1">
    <citation type="journal article" date="2020" name="mSystems">
        <title>Genome- and Community-Level Interaction Insights into Carbon Utilization and Element Cycling Functions of Hydrothermarchaeota in Hydrothermal Sediment.</title>
        <authorList>
            <person name="Zhou Z."/>
            <person name="Liu Y."/>
            <person name="Xu W."/>
            <person name="Pan J."/>
            <person name="Luo Z.H."/>
            <person name="Li M."/>
        </authorList>
    </citation>
    <scope>NUCLEOTIDE SEQUENCE [LARGE SCALE GENOMIC DNA]</scope>
    <source>
        <strain evidence="2">SpSt-381</strain>
    </source>
</reference>
<dbReference type="PANTHER" id="PTHR47738:SF2">
    <property type="entry name" value="PTS SYSTEM FRUCTOSE-LIKE EIIA COMPONENT"/>
    <property type="match status" value="1"/>
</dbReference>
<dbReference type="AlphaFoldDB" id="A0A832I2Z2"/>
<proteinExistence type="predicted"/>
<dbReference type="Gene3D" id="3.40.930.10">
    <property type="entry name" value="Mannitol-specific EII, Chain A"/>
    <property type="match status" value="1"/>
</dbReference>
<organism evidence="2">
    <name type="scientific">Eiseniibacteriota bacterium</name>
    <dbReference type="NCBI Taxonomy" id="2212470"/>
    <lineage>
        <taxon>Bacteria</taxon>
        <taxon>Candidatus Eiseniibacteriota</taxon>
    </lineage>
</organism>
<feature type="domain" description="PTS EIIA type-2" evidence="1">
    <location>
        <begin position="5"/>
        <end position="149"/>
    </location>
</feature>
<dbReference type="InterPro" id="IPR051541">
    <property type="entry name" value="PTS_SugarTrans_NitroReg"/>
</dbReference>
<evidence type="ECO:0000259" key="1">
    <source>
        <dbReference type="PROSITE" id="PS51094"/>
    </source>
</evidence>
<dbReference type="Pfam" id="PF00359">
    <property type="entry name" value="PTS_EIIA_2"/>
    <property type="match status" value="1"/>
</dbReference>
<dbReference type="InterPro" id="IPR002178">
    <property type="entry name" value="PTS_EIIA_type-2_dom"/>
</dbReference>
<comment type="caution">
    <text evidence="2">The sequence shown here is derived from an EMBL/GenBank/DDBJ whole genome shotgun (WGS) entry which is preliminary data.</text>
</comment>
<sequence length="156" mass="16799">MRLSELLNTSAIVLRLQARSKREAIVELVDTLEAAHGFHSQGEILSEVMKREDMMTTGIGYGVAIPHGKARAATRPAAAFGVAPEGLDFDAVDGAPVHLVVLLVAPRNAAPEHVRVLGNVSRLLKEESVRRALREADSPESFLDALRAAESAFIPQ</sequence>
<dbReference type="SUPFAM" id="SSF55804">
    <property type="entry name" value="Phoshotransferase/anion transport protein"/>
    <property type="match status" value="1"/>
</dbReference>
<name>A0A832I2Z2_UNCEI</name>
<dbReference type="InterPro" id="IPR016152">
    <property type="entry name" value="PTrfase/Anion_transptr"/>
</dbReference>
<keyword evidence="2" id="KW-0813">Transport</keyword>
<keyword evidence="2" id="KW-0762">Sugar transport</keyword>
<dbReference type="PROSITE" id="PS00372">
    <property type="entry name" value="PTS_EIIA_TYPE_2_HIS"/>
    <property type="match status" value="1"/>
</dbReference>
<dbReference type="PROSITE" id="PS51094">
    <property type="entry name" value="PTS_EIIA_TYPE_2"/>
    <property type="match status" value="1"/>
</dbReference>
<protein>
    <submittedName>
        <fullName evidence="2">PTS sugar transporter subunit IIA</fullName>
    </submittedName>
</protein>